<dbReference type="Pfam" id="PF01839">
    <property type="entry name" value="FG-GAP"/>
    <property type="match status" value="1"/>
</dbReference>
<dbReference type="EMBL" id="AZHW01000904">
    <property type="protein sequence ID" value="ETW95547.1"/>
    <property type="molecule type" value="Genomic_DNA"/>
</dbReference>
<gene>
    <name evidence="2" type="ORF">ETSY1_30210</name>
</gene>
<dbReference type="PANTHER" id="PTHR46580:SF2">
    <property type="entry name" value="MAM DOMAIN-CONTAINING PROTEIN"/>
    <property type="match status" value="1"/>
</dbReference>
<keyword evidence="1" id="KW-0732">Signal</keyword>
<dbReference type="PATRIC" id="fig|1429438.4.peg.5754"/>
<evidence type="ECO:0000256" key="1">
    <source>
        <dbReference type="ARBA" id="ARBA00022729"/>
    </source>
</evidence>
<evidence type="ECO:0000313" key="2">
    <source>
        <dbReference type="EMBL" id="ETW95547.1"/>
    </source>
</evidence>
<protein>
    <recommendedName>
        <fullName evidence="4">VCBS repeat-containing protein</fullName>
    </recommendedName>
</protein>
<dbReference type="HOGENOM" id="CLU_390680_0_0_7"/>
<dbReference type="PANTHER" id="PTHR46580">
    <property type="entry name" value="SENSOR KINASE-RELATED"/>
    <property type="match status" value="1"/>
</dbReference>
<dbReference type="Gene3D" id="2.130.10.130">
    <property type="entry name" value="Integrin alpha, N-terminal"/>
    <property type="match status" value="3"/>
</dbReference>
<comment type="caution">
    <text evidence="2">The sequence shown here is derived from an EMBL/GenBank/DDBJ whole genome shotgun (WGS) entry which is preliminary data.</text>
</comment>
<dbReference type="SUPFAM" id="SSF69318">
    <property type="entry name" value="Integrin alpha N-terminal domain"/>
    <property type="match status" value="3"/>
</dbReference>
<dbReference type="Pfam" id="PF13517">
    <property type="entry name" value="FG-GAP_3"/>
    <property type="match status" value="3"/>
</dbReference>
<organism evidence="2 3">
    <name type="scientific">Entotheonella factor</name>
    <dbReference type="NCBI Taxonomy" id="1429438"/>
    <lineage>
        <taxon>Bacteria</taxon>
        <taxon>Pseudomonadati</taxon>
        <taxon>Nitrospinota/Tectimicrobiota group</taxon>
        <taxon>Candidatus Tectimicrobiota</taxon>
        <taxon>Candidatus Entotheonellia</taxon>
        <taxon>Candidatus Entotheonellales</taxon>
        <taxon>Candidatus Entotheonellaceae</taxon>
        <taxon>Candidatus Entotheonella</taxon>
    </lineage>
</organism>
<reference evidence="2 3" key="1">
    <citation type="journal article" date="2014" name="Nature">
        <title>An environmental bacterial taxon with a large and distinct metabolic repertoire.</title>
        <authorList>
            <person name="Wilson M.C."/>
            <person name="Mori T."/>
            <person name="Ruckert C."/>
            <person name="Uria A.R."/>
            <person name="Helf M.J."/>
            <person name="Takada K."/>
            <person name="Gernert C."/>
            <person name="Steffens U.A."/>
            <person name="Heycke N."/>
            <person name="Schmitt S."/>
            <person name="Rinke C."/>
            <person name="Helfrich E.J."/>
            <person name="Brachmann A.O."/>
            <person name="Gurgui C."/>
            <person name="Wakimoto T."/>
            <person name="Kracht M."/>
            <person name="Crusemann M."/>
            <person name="Hentschel U."/>
            <person name="Abe I."/>
            <person name="Matsunaga S."/>
            <person name="Kalinowski J."/>
            <person name="Takeyama H."/>
            <person name="Piel J."/>
        </authorList>
    </citation>
    <scope>NUCLEOTIDE SEQUENCE [LARGE SCALE GENOMIC DNA]</scope>
    <source>
        <strain evidence="3">TSY1</strain>
    </source>
</reference>
<evidence type="ECO:0008006" key="4">
    <source>
        <dbReference type="Google" id="ProtNLM"/>
    </source>
</evidence>
<proteinExistence type="predicted"/>
<dbReference type="Gene3D" id="2.30.30.100">
    <property type="match status" value="3"/>
</dbReference>
<evidence type="ECO:0000313" key="3">
    <source>
        <dbReference type="Proteomes" id="UP000019141"/>
    </source>
</evidence>
<dbReference type="AlphaFoldDB" id="W4LC30"/>
<name>W4LC30_ENTF1</name>
<sequence length="696" mass="71719">MSRFRGTLYSALAVADFNGDGIPDLATANRRTNDVSILLGQPNAGFPLTFAAQLSFAVGNAPSDMVAADVNGDAVPDLVTANTDSFNVSVLRGQRTEGVFTFADQIPIDVDAKPNAVAVADINNDGCPDILTANPLARDNATIANNVTVLLGQVDAANNCATFTRLDQKFGVGEEPVSLAIGNLNGDAFPDLVTANNTSNDVSILLGRDGGTFEAHPQSPFSVGREPNQVIIADLNADGSLDLATANGTTDNVSVLLGQGDGSFLVEQGFGVGDNPSSLTVADVNRDGNPDLITADQFSNTVSGLLGNGDGTFPAAQGFGVGELPQAVDADDLDGDNQLNLVTANTASNYVSVLFGRSQSTFVTELKAPLSAENATDAFGPRDVVIADLENGDAILDLVTANAGSEINPSTTVSVLFGQRDMDTFDATSIPLDMMRQGAVAVGDLNKDTLPDLVSASFGTDDEPANLVYVLLARGSGDYAAPSPPTIQVGTGPQDVELADLDGNGSLDVVTANASANHVSVLLGQNNGRFTPAEPRDIAVGQRPVAVAIEDLNDDGFLDLVTANTDDHNVSILLGQGDGTFTPADPPEVAVGISPSDVAVADLESMLDAGCAPGLYIITANTDSNDIAVLQIQGDADNVTVSAPQLFLAGNRPSSVKIADFNADGRPDLIAANRDSDNVSVLLQRESEDGACVFTP</sequence>
<dbReference type="InterPro" id="IPR013517">
    <property type="entry name" value="FG-GAP"/>
</dbReference>
<dbReference type="Proteomes" id="UP000019141">
    <property type="component" value="Unassembled WGS sequence"/>
</dbReference>
<dbReference type="InterPro" id="IPR028994">
    <property type="entry name" value="Integrin_alpha_N"/>
</dbReference>
<accession>W4LC30</accession>
<keyword evidence="3" id="KW-1185">Reference proteome</keyword>